<gene>
    <name evidence="2" type="ORF">LPJ61_006829</name>
</gene>
<feature type="transmembrane region" description="Helical" evidence="1">
    <location>
        <begin position="96"/>
        <end position="117"/>
    </location>
</feature>
<reference evidence="2" key="1">
    <citation type="submission" date="2022-07" db="EMBL/GenBank/DDBJ databases">
        <title>Phylogenomic reconstructions and comparative analyses of Kickxellomycotina fungi.</title>
        <authorList>
            <person name="Reynolds N.K."/>
            <person name="Stajich J.E."/>
            <person name="Barry K."/>
            <person name="Grigoriev I.V."/>
            <person name="Crous P."/>
            <person name="Smith M.E."/>
        </authorList>
    </citation>
    <scope>NUCLEOTIDE SEQUENCE</scope>
    <source>
        <strain evidence="2">BCRC 34381</strain>
    </source>
</reference>
<evidence type="ECO:0000256" key="1">
    <source>
        <dbReference type="SAM" id="Phobius"/>
    </source>
</evidence>
<dbReference type="OrthoDB" id="5588677at2759"/>
<comment type="caution">
    <text evidence="2">The sequence shown here is derived from an EMBL/GenBank/DDBJ whole genome shotgun (WGS) entry which is preliminary data.</text>
</comment>
<feature type="non-terminal residue" evidence="2">
    <location>
        <position position="1"/>
    </location>
</feature>
<protein>
    <submittedName>
        <fullName evidence="2">Uncharacterized protein</fullName>
    </submittedName>
</protein>
<keyword evidence="1" id="KW-1133">Transmembrane helix</keyword>
<keyword evidence="3" id="KW-1185">Reference proteome</keyword>
<keyword evidence="1" id="KW-0812">Transmembrane</keyword>
<sequence>FKYNLIMANRWHDGRWTNLPAGWMPVQQVYPAVCYTLWGVAVAAWAAMQAQQARRGGGRPTVGIVLGFVPALRFMSCLADQSRYKLWGSGSYEVTMVVVSTSLVDALADGAHFLVVLALAKGWGVVRARLAGAEKRLVPGLVGFITIATLYDGATRGGGVLAVGVLQTIAAAYACASLAHTRRVHAVQTLRLVSRNETALVAWWTARSQPPLMAGQDGRLPPAQALPAVALGQLARCSWRQIEAECGPHHQQRRNALALVWSAARKERLLQLLFRAALPFQILDIAVLVVGSFAVPPHHAYVALLLAQAAHWIAFMSLFAVVACGGLELPTVCLPPLPAVATRRSIPLAPPNAASMSPRPLPPLGRLRLLRSATPFAASAR</sequence>
<feature type="transmembrane region" description="Helical" evidence="1">
    <location>
        <begin position="137"/>
        <end position="154"/>
    </location>
</feature>
<feature type="transmembrane region" description="Helical" evidence="1">
    <location>
        <begin position="160"/>
        <end position="179"/>
    </location>
</feature>
<keyword evidence="1" id="KW-0472">Membrane</keyword>
<accession>A0A9W7XTC9</accession>
<feature type="transmembrane region" description="Helical" evidence="1">
    <location>
        <begin position="29"/>
        <end position="48"/>
    </location>
</feature>
<dbReference type="EMBL" id="JANBOI010003819">
    <property type="protein sequence ID" value="KAJ1718127.1"/>
    <property type="molecule type" value="Genomic_DNA"/>
</dbReference>
<feature type="transmembrane region" description="Helical" evidence="1">
    <location>
        <begin position="272"/>
        <end position="295"/>
    </location>
</feature>
<proteinExistence type="predicted"/>
<organism evidence="2 3">
    <name type="scientific">Coemansia biformis</name>
    <dbReference type="NCBI Taxonomy" id="1286918"/>
    <lineage>
        <taxon>Eukaryota</taxon>
        <taxon>Fungi</taxon>
        <taxon>Fungi incertae sedis</taxon>
        <taxon>Zoopagomycota</taxon>
        <taxon>Kickxellomycotina</taxon>
        <taxon>Kickxellomycetes</taxon>
        <taxon>Kickxellales</taxon>
        <taxon>Kickxellaceae</taxon>
        <taxon>Coemansia</taxon>
    </lineage>
</organism>
<dbReference type="AlphaFoldDB" id="A0A9W7XTC9"/>
<dbReference type="Proteomes" id="UP001143981">
    <property type="component" value="Unassembled WGS sequence"/>
</dbReference>
<feature type="transmembrane region" description="Helical" evidence="1">
    <location>
        <begin position="60"/>
        <end position="76"/>
    </location>
</feature>
<evidence type="ECO:0000313" key="3">
    <source>
        <dbReference type="Proteomes" id="UP001143981"/>
    </source>
</evidence>
<evidence type="ECO:0000313" key="2">
    <source>
        <dbReference type="EMBL" id="KAJ1718127.1"/>
    </source>
</evidence>
<feature type="transmembrane region" description="Helical" evidence="1">
    <location>
        <begin position="301"/>
        <end position="327"/>
    </location>
</feature>
<feature type="non-terminal residue" evidence="2">
    <location>
        <position position="381"/>
    </location>
</feature>
<name>A0A9W7XTC9_9FUNG</name>